<evidence type="ECO:0000313" key="3">
    <source>
        <dbReference type="Proteomes" id="UP000663505"/>
    </source>
</evidence>
<dbReference type="RefSeq" id="WP_206655478.1">
    <property type="nucleotide sequence ID" value="NZ_CP071182.1"/>
</dbReference>
<keyword evidence="1" id="KW-0812">Transmembrane</keyword>
<evidence type="ECO:0000313" key="2">
    <source>
        <dbReference type="EMBL" id="QSO46107.1"/>
    </source>
</evidence>
<dbReference type="InterPro" id="IPR010690">
    <property type="entry name" value="YqfD"/>
</dbReference>
<dbReference type="AlphaFoldDB" id="A0A9X7VX50"/>
<keyword evidence="1" id="KW-1133">Transmembrane helix</keyword>
<dbReference type="EMBL" id="CP071182">
    <property type="protein sequence ID" value="QSO46107.1"/>
    <property type="molecule type" value="Genomic_DNA"/>
</dbReference>
<organism evidence="2 3">
    <name type="scientific">Alicyclobacillus mengziensis</name>
    <dbReference type="NCBI Taxonomy" id="2931921"/>
    <lineage>
        <taxon>Bacteria</taxon>
        <taxon>Bacillati</taxon>
        <taxon>Bacillota</taxon>
        <taxon>Bacilli</taxon>
        <taxon>Bacillales</taxon>
        <taxon>Alicyclobacillaceae</taxon>
        <taxon>Alicyclobacillus</taxon>
    </lineage>
</organism>
<feature type="transmembrane region" description="Helical" evidence="1">
    <location>
        <begin position="92"/>
        <end position="111"/>
    </location>
</feature>
<sequence>MKVSPRLEHLVLGYLYTELRGSQINDVVRQLTQAGVALYEVRVRTNVGSAGFALSDLDEVYTVCKRNRVKIRFIRREGMPFVLRSLRRRKSMAVGVALFVAILFACQSVIWQVNVTGVDSEDAAAILHVARQTGVFPGAFKQSLPDVTKMQVTLQDRLPSMMWIGVNIVGTKVKIQALKKVEGVQSLEDNPHNIVAARPAVIRKVFATRGSVKVIPGQTVQPGTLLISGSLGDGAKEVPATGTVLAEVWYKSDVEVPLHVAQSVLTGVSVKFDTLQIGSLNLRVWGWRNPDFKAWFDEEQDTTWKLWNFQVPAVWRQVTRYEATKQEVLQSKNSAIQTALTLARQDVLSKPARDRTILGQTVLHTEVAHGKLYATILTRVEEDIGTIAPIPVQPPTPDENKTQS</sequence>
<proteinExistence type="predicted"/>
<dbReference type="Pfam" id="PF06898">
    <property type="entry name" value="YqfD"/>
    <property type="match status" value="1"/>
</dbReference>
<keyword evidence="3" id="KW-1185">Reference proteome</keyword>
<dbReference type="KEGG" id="afx:JZ786_16485"/>
<keyword evidence="1" id="KW-0472">Membrane</keyword>
<gene>
    <name evidence="2" type="primary">yqfD</name>
    <name evidence="2" type="ORF">JZ786_16485</name>
</gene>
<protein>
    <submittedName>
        <fullName evidence="2">Sporulation protein YqfD</fullName>
    </submittedName>
</protein>
<accession>A0A9X7VX50</accession>
<reference evidence="2 3" key="1">
    <citation type="submission" date="2021-02" db="EMBL/GenBank/DDBJ databases">
        <title>Alicyclobacillus curvatus sp. nov. and Alicyclobacillus mengziensis sp. nov., two acidophilic bacteria isolated from acid mine drainage.</title>
        <authorList>
            <person name="Huang Y."/>
        </authorList>
    </citation>
    <scope>NUCLEOTIDE SEQUENCE [LARGE SCALE GENOMIC DNA]</scope>
    <source>
        <strain evidence="2 3">S30H14</strain>
    </source>
</reference>
<evidence type="ECO:0000256" key="1">
    <source>
        <dbReference type="SAM" id="Phobius"/>
    </source>
</evidence>
<dbReference type="PIRSF" id="PIRSF029895">
    <property type="entry name" value="SpoIV"/>
    <property type="match status" value="1"/>
</dbReference>
<dbReference type="NCBIfam" id="TIGR02876">
    <property type="entry name" value="spore_yqfD"/>
    <property type="match status" value="1"/>
</dbReference>
<dbReference type="Proteomes" id="UP000663505">
    <property type="component" value="Chromosome"/>
</dbReference>
<name>A0A9X7VX50_9BACL</name>